<keyword evidence="10" id="KW-1185">Reference proteome</keyword>
<evidence type="ECO:0000256" key="4">
    <source>
        <dbReference type="ARBA" id="ARBA00022643"/>
    </source>
</evidence>
<keyword evidence="3" id="KW-0285">Flavoprotein</keyword>
<dbReference type="PANTHER" id="PTHR10851">
    <property type="entry name" value="PYRIDOXINE-5-PHOSPHATE OXIDASE"/>
    <property type="match status" value="1"/>
</dbReference>
<protein>
    <recommendedName>
        <fullName evidence="6">Pyridoxamine 5'-phosphate oxidase</fullName>
        <ecNumber evidence="6">1.4.3.5</ecNumber>
    </recommendedName>
</protein>
<dbReference type="SUPFAM" id="SSF50475">
    <property type="entry name" value="FMN-binding split barrel"/>
    <property type="match status" value="1"/>
</dbReference>
<evidence type="ECO:0000259" key="8">
    <source>
        <dbReference type="Pfam" id="PF10590"/>
    </source>
</evidence>
<evidence type="ECO:0000256" key="5">
    <source>
        <dbReference type="ARBA" id="ARBA00023002"/>
    </source>
</evidence>
<evidence type="ECO:0000256" key="3">
    <source>
        <dbReference type="ARBA" id="ARBA00022630"/>
    </source>
</evidence>
<dbReference type="EC" id="1.4.3.5" evidence="6"/>
<comment type="cofactor">
    <cofactor evidence="1">
        <name>FMN</name>
        <dbReference type="ChEBI" id="CHEBI:58210"/>
    </cofactor>
</comment>
<dbReference type="InterPro" id="IPR011576">
    <property type="entry name" value="Pyridox_Oxase_N"/>
</dbReference>
<comment type="similarity">
    <text evidence="2">Belongs to the pyridoxamine 5'-phosphate oxidase family.</text>
</comment>
<dbReference type="InterPro" id="IPR012349">
    <property type="entry name" value="Split_barrel_FMN-bd"/>
</dbReference>
<dbReference type="Proteomes" id="UP000199307">
    <property type="component" value="Unassembled WGS sequence"/>
</dbReference>
<evidence type="ECO:0000313" key="10">
    <source>
        <dbReference type="Proteomes" id="UP000199307"/>
    </source>
</evidence>
<evidence type="ECO:0000256" key="1">
    <source>
        <dbReference type="ARBA" id="ARBA00001917"/>
    </source>
</evidence>
<dbReference type="PANTHER" id="PTHR10851:SF0">
    <property type="entry name" value="PYRIDOXINE-5'-PHOSPHATE OXIDASE"/>
    <property type="match status" value="1"/>
</dbReference>
<reference evidence="9 10" key="1">
    <citation type="submission" date="2016-10" db="EMBL/GenBank/DDBJ databases">
        <authorList>
            <person name="Varghese N."/>
            <person name="Submissions S."/>
        </authorList>
    </citation>
    <scope>NUCLEOTIDE SEQUENCE [LARGE SCALE GENOMIC DNA]</scope>
    <source>
        <strain evidence="9 10">CGMCC 1.6859</strain>
    </source>
</reference>
<feature type="domain" description="Pyridoxine 5'-phosphate oxidase dimerisation C-terminal" evidence="8">
    <location>
        <begin position="172"/>
        <end position="213"/>
    </location>
</feature>
<dbReference type="PIRSF" id="PIRSF000190">
    <property type="entry name" value="Pyd_amn-ph_oxd"/>
    <property type="match status" value="1"/>
</dbReference>
<dbReference type="InterPro" id="IPR000659">
    <property type="entry name" value="Pyridox_Oxase"/>
</dbReference>
<dbReference type="InterPro" id="IPR019576">
    <property type="entry name" value="Pyridoxamine_oxidase_dimer_C"/>
</dbReference>
<evidence type="ECO:0000313" key="9">
    <source>
        <dbReference type="EMBL" id="SCY75457.1"/>
    </source>
</evidence>
<dbReference type="EMBL" id="FMVC01000005">
    <property type="protein sequence ID" value="SCY75457.1"/>
    <property type="molecule type" value="Genomic_DNA"/>
</dbReference>
<dbReference type="NCBIfam" id="TIGR00558">
    <property type="entry name" value="pdxH"/>
    <property type="match status" value="1"/>
</dbReference>
<dbReference type="RefSeq" id="WP_091133940.1">
    <property type="nucleotide sequence ID" value="NZ_FMVC01000005.1"/>
</dbReference>
<dbReference type="Pfam" id="PF10590">
    <property type="entry name" value="PNP_phzG_C"/>
    <property type="match status" value="1"/>
</dbReference>
<dbReference type="NCBIfam" id="NF004231">
    <property type="entry name" value="PRK05679.1"/>
    <property type="match status" value="1"/>
</dbReference>
<evidence type="ECO:0000259" key="7">
    <source>
        <dbReference type="Pfam" id="PF01243"/>
    </source>
</evidence>
<keyword evidence="4" id="KW-0288">FMN</keyword>
<evidence type="ECO:0000256" key="6">
    <source>
        <dbReference type="NCBIfam" id="TIGR00558"/>
    </source>
</evidence>
<dbReference type="Pfam" id="PF01243">
    <property type="entry name" value="PNPOx_N"/>
    <property type="match status" value="1"/>
</dbReference>
<gene>
    <name evidence="9" type="ORF">SAMN02927916_3205</name>
</gene>
<name>A0ABY0LX63_9FLAO</name>
<proteinExistence type="inferred from homology"/>
<dbReference type="Gene3D" id="2.30.110.10">
    <property type="entry name" value="Electron Transport, Fmn-binding Protein, Chain A"/>
    <property type="match status" value="1"/>
</dbReference>
<keyword evidence="5" id="KW-0560">Oxidoreductase</keyword>
<evidence type="ECO:0000256" key="2">
    <source>
        <dbReference type="ARBA" id="ARBA00007301"/>
    </source>
</evidence>
<feature type="domain" description="Pyridoxamine 5'-phosphate oxidase N-terminal" evidence="7">
    <location>
        <begin position="43"/>
        <end position="156"/>
    </location>
</feature>
<sequence length="213" mass="25267">MNYSESPYNINHMYEKFKLDEFKVKKNPIEQFDDWFTDGQMNEMGAVSVSTVEEDGCPRTRMVLLNSYNREGFIFYTHYDSRKGKSIEKTSQACLHFFMKSVQRQIIIKANLERIPESVSDRYFQMIPRGNQLSALITQQSNLVPDRDFLSNKMRELEKEFRGKEIPRPEYWGGYLAKPYEMEFWQGRADSLHDRILYNLTDNLGWKISRLAP</sequence>
<organism evidence="9 10">
    <name type="scientific">Flavobacterium anhuiense</name>
    <dbReference type="NCBI Taxonomy" id="459526"/>
    <lineage>
        <taxon>Bacteria</taxon>
        <taxon>Pseudomonadati</taxon>
        <taxon>Bacteroidota</taxon>
        <taxon>Flavobacteriia</taxon>
        <taxon>Flavobacteriales</taxon>
        <taxon>Flavobacteriaceae</taxon>
        <taxon>Flavobacterium</taxon>
    </lineage>
</organism>
<comment type="caution">
    <text evidence="9">The sequence shown here is derived from an EMBL/GenBank/DDBJ whole genome shotgun (WGS) entry which is preliminary data.</text>
</comment>
<accession>A0ABY0LX63</accession>